<gene>
    <name evidence="1" type="ORF">MLD38_029894</name>
</gene>
<name>A0ACB9MM40_9MYRT</name>
<sequence>MPGGHLYPFPTMDHEDVLQLLISTVGDFLDECLMSRDHRFQQKEQCAERLAAKEAGGTDPVTEVRYADQAVLANLDWGIDALEEAIDTSNVETKLARLDYAEKMLRVCAMLDIRHKTGGVPNCYLSAWAHLNLSYLWKLRNNVRNSTLHILEMFDIDPFFSRVDFAPRLWKDLFLQHMSSISGWYSDARHKIVLQMIPDSSDLSFIADFDQLLNASVVFAMRPDQMEKMHELEKTYQESLDENTRLYARYYMDCLNFDPRTDTTEPPEIPSHELSHSVPKYINIGPVLSTGREVFSFPKIGDGATQSSRLNNTAPNISMDMKESIYCGIIEADEEVDGRSGSDDCDSPRNDDNKGGRLIPLRSSRINFDGMYSPLSQPSPSRSGDWSSKTRDRSTKSSSSPEFVSVKSNVCATAKLRDCIASAEKAGQTNVLSTCRRQNHPGSLSISSDNGNGQQTENRCKDDGDDDSNSSGLLQVTDSPTSRSRPPKDFVCPITGQIFSDPVTLETGQTYERRAIQEWLERGNKTCPITRQSLSASTLPKTNYVLKRLITSWREQLPDIAQEFSYSETPVDFMSPSSSKDDLGDLGEPERRHLSNPQHRSLDEHQDQKTKRFRQQVASMAPKSNISQAAVETVIKGLKPFVSSLCTSEDLQECEAAVLKISRSLQETKGDPAVHSYLAKPTITNGLVEILAASLNREVLRNAVYILSELINMDERVAEALTSIDSDFFCLASLLKNGLNEAAVLIYQLRPTFSQLSSNDFIPTLLHVIHSDGEDTDNFQLFMEPEDAAISMLEQILIGADENSGHLNAQSVISFNGIPALLKCMDKIERRLPIISILLCCIHADKSCRNLIAKRLELSQVLDLFHAGSDVERGKCTEFMLELVQADRRMLRNHVLQKMKDEGSFSTMHTLLVYLQMAPMEQQPAIASLLLQLDLLVDPTKMSIYREEAIETLIESLQKKEFPSSQMMALNVLLSLSGRLPASGKCSSEAWLLKTAGFGQSHDISTEAENERNHSDESAESDEEEKAATSWEKRVAFVLCNHEKGSIFRALEECLKSNSIEMARICLIIATWLTHMLLILPDTGVKSAARKCFLDEFINVLQSSRNVEEKILATLAIRTFINDPAALEELGTYAKCIYKNLRKLKRHSVIANDILKALINLTTVNARELWSCSEVVEVESCSNGEVLSLIYLKGRLVSGHSDGTIKVWDVGKKVLRLVQEVREHTKAVTCLCAAPSEDRLYSGSIDKSIRIWAIRPDEIHCIQVHDVKEAVLALTAKSNVACFISQGTGVNVYNWSGSPKHINFNKTAKCLAMAGDKLYCGCSGCSIQEVDLKKLTSCTFYSGARKLLGKQTVQSMVIQGNLLYACGSSIDGTAGKVFSLPTKVFEGCLTSGIDIQQTVVNNDFIFTAMKCGNIEVWLKERLVRVASLTMGMRVHSKTTSLAADKEGRMLFAGSSEGRILAWAID</sequence>
<comment type="caution">
    <text evidence="1">The sequence shown here is derived from an EMBL/GenBank/DDBJ whole genome shotgun (WGS) entry which is preliminary data.</text>
</comment>
<evidence type="ECO:0000313" key="1">
    <source>
        <dbReference type="EMBL" id="KAI4324399.1"/>
    </source>
</evidence>
<reference evidence="2" key="1">
    <citation type="journal article" date="2023" name="Front. Plant Sci.">
        <title>Chromosomal-level genome assembly of Melastoma candidum provides insights into trichome evolution.</title>
        <authorList>
            <person name="Zhong Y."/>
            <person name="Wu W."/>
            <person name="Sun C."/>
            <person name="Zou P."/>
            <person name="Liu Y."/>
            <person name="Dai S."/>
            <person name="Zhou R."/>
        </authorList>
    </citation>
    <scope>NUCLEOTIDE SEQUENCE [LARGE SCALE GENOMIC DNA]</scope>
</reference>
<accession>A0ACB9MM40</accession>
<proteinExistence type="predicted"/>
<evidence type="ECO:0000313" key="2">
    <source>
        <dbReference type="Proteomes" id="UP001057402"/>
    </source>
</evidence>
<organism evidence="1 2">
    <name type="scientific">Melastoma candidum</name>
    <dbReference type="NCBI Taxonomy" id="119954"/>
    <lineage>
        <taxon>Eukaryota</taxon>
        <taxon>Viridiplantae</taxon>
        <taxon>Streptophyta</taxon>
        <taxon>Embryophyta</taxon>
        <taxon>Tracheophyta</taxon>
        <taxon>Spermatophyta</taxon>
        <taxon>Magnoliopsida</taxon>
        <taxon>eudicotyledons</taxon>
        <taxon>Gunneridae</taxon>
        <taxon>Pentapetalae</taxon>
        <taxon>rosids</taxon>
        <taxon>malvids</taxon>
        <taxon>Myrtales</taxon>
        <taxon>Melastomataceae</taxon>
        <taxon>Melastomatoideae</taxon>
        <taxon>Melastomateae</taxon>
        <taxon>Melastoma</taxon>
    </lineage>
</organism>
<keyword evidence="2" id="KW-1185">Reference proteome</keyword>
<dbReference type="EMBL" id="CM042888">
    <property type="protein sequence ID" value="KAI4324399.1"/>
    <property type="molecule type" value="Genomic_DNA"/>
</dbReference>
<protein>
    <submittedName>
        <fullName evidence="1">Uncharacterized protein</fullName>
    </submittedName>
</protein>
<dbReference type="Proteomes" id="UP001057402">
    <property type="component" value="Chromosome 9"/>
</dbReference>